<evidence type="ECO:0000313" key="3">
    <source>
        <dbReference type="Proteomes" id="UP000500890"/>
    </source>
</evidence>
<gene>
    <name evidence="2" type="ORF">G7081_03145</name>
</gene>
<dbReference type="Pfam" id="PF02229">
    <property type="entry name" value="PC4"/>
    <property type="match status" value="1"/>
</dbReference>
<evidence type="ECO:0000259" key="1">
    <source>
        <dbReference type="Pfam" id="PF02229"/>
    </source>
</evidence>
<accession>A0A6G8AMA7</accession>
<evidence type="ECO:0000313" key="2">
    <source>
        <dbReference type="EMBL" id="QIL46136.1"/>
    </source>
</evidence>
<dbReference type="KEGG" id="vah:G7081_03145"/>
<reference evidence="2 3" key="1">
    <citation type="submission" date="2020-03" db="EMBL/GenBank/DDBJ databases">
        <title>Vagococcus sp. nov., isolated from beetles.</title>
        <authorList>
            <person name="Hyun D.-W."/>
            <person name="Bae J.-W."/>
        </authorList>
    </citation>
    <scope>NUCLEOTIDE SEQUENCE [LARGE SCALE GENOMIC DNA]</scope>
    <source>
        <strain evidence="2 3">HDW17A</strain>
    </source>
</reference>
<dbReference type="GO" id="GO:0006355">
    <property type="term" value="P:regulation of DNA-templated transcription"/>
    <property type="evidence" value="ECO:0007669"/>
    <property type="project" value="InterPro"/>
</dbReference>
<keyword evidence="3" id="KW-1185">Reference proteome</keyword>
<proteinExistence type="predicted"/>
<dbReference type="EMBL" id="CP049886">
    <property type="protein sequence ID" value="QIL46136.1"/>
    <property type="molecule type" value="Genomic_DNA"/>
</dbReference>
<dbReference type="Gene3D" id="2.30.31.70">
    <property type="match status" value="1"/>
</dbReference>
<feature type="domain" description="Transcriptional coactivator p15 (PC4) C-terminal" evidence="1">
    <location>
        <begin position="20"/>
        <end position="68"/>
    </location>
</feature>
<dbReference type="AlphaFoldDB" id="A0A6G8AMA7"/>
<dbReference type="GO" id="GO:0003677">
    <property type="term" value="F:DNA binding"/>
    <property type="evidence" value="ECO:0007669"/>
    <property type="project" value="InterPro"/>
</dbReference>
<dbReference type="Proteomes" id="UP000500890">
    <property type="component" value="Chromosome"/>
</dbReference>
<name>A0A6G8AMA7_9ENTE</name>
<protein>
    <recommendedName>
        <fullName evidence="1">Transcriptional coactivator p15 (PC4) C-terminal domain-containing protein</fullName>
    </recommendedName>
</protein>
<dbReference type="InterPro" id="IPR017154">
    <property type="entry name" value="PC4-like"/>
</dbReference>
<dbReference type="InterPro" id="IPR003173">
    <property type="entry name" value="PC4_C"/>
</dbReference>
<dbReference type="PIRSF" id="PIRSF037246">
    <property type="entry name" value="UCP037246"/>
    <property type="match status" value="1"/>
</dbReference>
<sequence>MSQEFSYEIVEEIAVLSENNKGWTKEFNLISWNGRPPKFDLRDWAPGREKMAKGITLSNEEFTALKKALEEM</sequence>
<dbReference type="RefSeq" id="WP_166007309.1">
    <property type="nucleotide sequence ID" value="NZ_CP049886.1"/>
</dbReference>
<organism evidence="2 3">
    <name type="scientific">Vagococcus coleopterorum</name>
    <dbReference type="NCBI Taxonomy" id="2714946"/>
    <lineage>
        <taxon>Bacteria</taxon>
        <taxon>Bacillati</taxon>
        <taxon>Bacillota</taxon>
        <taxon>Bacilli</taxon>
        <taxon>Lactobacillales</taxon>
        <taxon>Enterococcaceae</taxon>
        <taxon>Vagococcus</taxon>
    </lineage>
</organism>